<evidence type="ECO:0000313" key="3">
    <source>
        <dbReference type="Proteomes" id="UP000219369"/>
    </source>
</evidence>
<dbReference type="Pfam" id="PF03992">
    <property type="entry name" value="ABM"/>
    <property type="match status" value="1"/>
</dbReference>
<dbReference type="OrthoDB" id="3830579at2759"/>
<feature type="domain" description="ABM" evidence="1">
    <location>
        <begin position="120"/>
        <end position="193"/>
    </location>
</feature>
<evidence type="ECO:0000259" key="1">
    <source>
        <dbReference type="Pfam" id="PF03992"/>
    </source>
</evidence>
<proteinExistence type="predicted"/>
<dbReference type="VEuPathDB" id="FungiDB:FOIG_09505"/>
<organism evidence="2 3">
    <name type="scientific">Fusarium oxysporum</name>
    <name type="common">Fusarium vascular wilt</name>
    <dbReference type="NCBI Taxonomy" id="5507"/>
    <lineage>
        <taxon>Eukaryota</taxon>
        <taxon>Fungi</taxon>
        <taxon>Dikarya</taxon>
        <taxon>Ascomycota</taxon>
        <taxon>Pezizomycotina</taxon>
        <taxon>Sordariomycetes</taxon>
        <taxon>Hypocreomycetidae</taxon>
        <taxon>Hypocreales</taxon>
        <taxon>Nectriaceae</taxon>
        <taxon>Fusarium</taxon>
        <taxon>Fusarium oxysporum species complex</taxon>
    </lineage>
</organism>
<dbReference type="EMBL" id="FMJY01000001">
    <property type="protein sequence ID" value="SCO78280.1"/>
    <property type="molecule type" value="Genomic_DNA"/>
</dbReference>
<dbReference type="InterPro" id="IPR011008">
    <property type="entry name" value="Dimeric_a/b-barrel"/>
</dbReference>
<sequence length="228" mass="25909">MPTNQTLQLLVIPHRPAANAEIDRDLAPAISILKKASGLKSFWRGRKFEDRYTKVFLALWDNLESSHSFFTSPEYGKFHSVIQPALNGRKVTWTSHALMDHSPLSDHQHLSGTLKSPAVEVALTKVVEGGVSGYYSQFNKVVTRVLDEEDGCKGYFISPLIENPEDQLLLINWDSVDAHHEVFEKRSGFRECIDALKDYYKEFVVPWHIVDIQEEDLSAIDCPVLLKN</sequence>
<reference evidence="3" key="1">
    <citation type="submission" date="2016-09" db="EMBL/GenBank/DDBJ databases">
        <authorList>
            <person name="Guldener U."/>
        </authorList>
    </citation>
    <scope>NUCLEOTIDE SEQUENCE [LARGE SCALE GENOMIC DNA]</scope>
    <source>
        <strain evidence="3">V64-1</strain>
    </source>
</reference>
<dbReference type="SUPFAM" id="SSF54909">
    <property type="entry name" value="Dimeric alpha+beta barrel"/>
    <property type="match status" value="2"/>
</dbReference>
<dbReference type="AlphaFoldDB" id="A0A2H3T5Q0"/>
<gene>
    <name evidence="2" type="ORF">FRV6_02493</name>
</gene>
<dbReference type="Gene3D" id="3.30.70.100">
    <property type="match status" value="2"/>
</dbReference>
<evidence type="ECO:0000313" key="2">
    <source>
        <dbReference type="EMBL" id="SCO78280.1"/>
    </source>
</evidence>
<name>A0A2H3T5Q0_FUSOX</name>
<dbReference type="InterPro" id="IPR007138">
    <property type="entry name" value="ABM_dom"/>
</dbReference>
<protein>
    <recommendedName>
        <fullName evidence="1">ABM domain-containing protein</fullName>
    </recommendedName>
</protein>
<dbReference type="Proteomes" id="UP000219369">
    <property type="component" value="Unassembled WGS sequence"/>
</dbReference>
<accession>A0A2H3T5Q0</accession>